<accession>A0A365XQ27</accession>
<feature type="signal peptide" evidence="2">
    <location>
        <begin position="1"/>
        <end position="19"/>
    </location>
</feature>
<keyword evidence="2" id="KW-0732">Signal</keyword>
<sequence>MKKHLLLIVFMLINLLAHAQQVKAVRINAWYDTTAISELYDRVPIGLQYTYSDSSTRQTAGLLQGNLRWNKIQISSSNGQVQNGILLFNRQQLIQQHYRITLTVTIENNPPLEATITLPHLIGMRFNHYADSIKRDIRYYINVEGKFSSGRVLPLDTAQLHFKTSAGQVLGQDLLIEKNDTVKTVTIDAWYKPNPDMFIHSVVPVKQMPDPDLPPPPGRPVPRGRRQ</sequence>
<evidence type="ECO:0000313" key="3">
    <source>
        <dbReference type="EMBL" id="RBL88452.1"/>
    </source>
</evidence>
<evidence type="ECO:0000256" key="2">
    <source>
        <dbReference type="SAM" id="SignalP"/>
    </source>
</evidence>
<dbReference type="RefSeq" id="WP_113617195.1">
    <property type="nucleotide sequence ID" value="NZ_QFFJ01000002.1"/>
</dbReference>
<keyword evidence="4" id="KW-1185">Reference proteome</keyword>
<evidence type="ECO:0000313" key="4">
    <source>
        <dbReference type="Proteomes" id="UP000253410"/>
    </source>
</evidence>
<dbReference type="OrthoDB" id="674574at2"/>
<proteinExistence type="predicted"/>
<evidence type="ECO:0000256" key="1">
    <source>
        <dbReference type="SAM" id="MobiDB-lite"/>
    </source>
</evidence>
<dbReference type="AlphaFoldDB" id="A0A365XQ27"/>
<feature type="compositionally biased region" description="Pro residues" evidence="1">
    <location>
        <begin position="211"/>
        <end position="220"/>
    </location>
</feature>
<organism evidence="3 4">
    <name type="scientific">Chitinophaga flava</name>
    <dbReference type="NCBI Taxonomy" id="2259036"/>
    <lineage>
        <taxon>Bacteria</taxon>
        <taxon>Pseudomonadati</taxon>
        <taxon>Bacteroidota</taxon>
        <taxon>Chitinophagia</taxon>
        <taxon>Chitinophagales</taxon>
        <taxon>Chitinophagaceae</taxon>
        <taxon>Chitinophaga</taxon>
    </lineage>
</organism>
<protein>
    <submittedName>
        <fullName evidence="3">Uncharacterized protein</fullName>
    </submittedName>
</protein>
<gene>
    <name evidence="3" type="ORF">DF182_17840</name>
</gene>
<dbReference type="EMBL" id="QFFJ01000002">
    <property type="protein sequence ID" value="RBL88452.1"/>
    <property type="molecule type" value="Genomic_DNA"/>
</dbReference>
<name>A0A365XQ27_9BACT</name>
<dbReference type="Proteomes" id="UP000253410">
    <property type="component" value="Unassembled WGS sequence"/>
</dbReference>
<comment type="caution">
    <text evidence="3">The sequence shown here is derived from an EMBL/GenBank/DDBJ whole genome shotgun (WGS) entry which is preliminary data.</text>
</comment>
<feature type="region of interest" description="Disordered" evidence="1">
    <location>
        <begin position="205"/>
        <end position="227"/>
    </location>
</feature>
<feature type="chain" id="PRO_5016578280" evidence="2">
    <location>
        <begin position="20"/>
        <end position="227"/>
    </location>
</feature>
<reference evidence="3 4" key="1">
    <citation type="submission" date="2018-05" db="EMBL/GenBank/DDBJ databases">
        <title>Chitinophaga sp. K3CV102501T nov., isolated from isolated from a monsoon evergreen broad-leaved forest soil.</title>
        <authorList>
            <person name="Lv Y."/>
        </authorList>
    </citation>
    <scope>NUCLEOTIDE SEQUENCE [LARGE SCALE GENOMIC DNA]</scope>
    <source>
        <strain evidence="3 4">GDMCC 1.1325</strain>
    </source>
</reference>